<dbReference type="Pfam" id="PF01547">
    <property type="entry name" value="SBP_bac_1"/>
    <property type="match status" value="1"/>
</dbReference>
<reference evidence="5 6" key="1">
    <citation type="submission" date="2024-06" db="EMBL/GenBank/DDBJ databases">
        <title>Sorghum-associated microbial communities from plants grown in Nebraska, USA.</title>
        <authorList>
            <person name="Schachtman D."/>
        </authorList>
    </citation>
    <scope>NUCLEOTIDE SEQUENCE [LARGE SCALE GENOMIC DNA]</scope>
    <source>
        <strain evidence="5 6">2857</strain>
    </source>
</reference>
<proteinExistence type="inferred from homology"/>
<keyword evidence="5" id="KW-0762">Sugar transport</keyword>
<dbReference type="PANTHER" id="PTHR30061">
    <property type="entry name" value="MALTOSE-BINDING PERIPLASMIC PROTEIN"/>
    <property type="match status" value="1"/>
</dbReference>
<evidence type="ECO:0000313" key="5">
    <source>
        <dbReference type="EMBL" id="MET4582322.1"/>
    </source>
</evidence>
<keyword evidence="6" id="KW-1185">Reference proteome</keyword>
<dbReference type="PROSITE" id="PS51257">
    <property type="entry name" value="PROKAR_LIPOPROTEIN"/>
    <property type="match status" value="1"/>
</dbReference>
<comment type="similarity">
    <text evidence="1">Belongs to the bacterial solute-binding protein 1 family.</text>
</comment>
<evidence type="ECO:0000256" key="3">
    <source>
        <dbReference type="ARBA" id="ARBA00022729"/>
    </source>
</evidence>
<sequence length="432" mass="45700">MKKRNAFAAGTIAIMVMGAMSGCAFGGGGGDNDSADSGEPVTITFQSLAYQDSTIAATEEIVDAWNEENPDITVKLTQGSWDNVHDQLVTQFQGGTAPDVIHDESSDILGFAEQGYLADIGEYFSDDVKDAVADEVWETVTSEDGAIVAAPTLLQTYVVFANTDAFAAAGVEVPTGDELTWDELADISKQLTANGSYGVGWGLKQPTAAMMNTALGYGGDFFEGTGDDATIEVGDAEVAVPEHVHAMAYEDKSLDPVTLTQSGSDVLPGFLAGQYAMYIGGNFLAQQITESAPEGFNWTVLPPLAGDEGPIQAANPQTMSVAAESEHVEQSAKFIDYFMGASNQAKLAQGDWLIPTSSAARDEVAAQTDGANGWAELLKTGENLAGAPFQKATNYPQWKDQYATPLLQQYFANSISLDDLKKQLTDGWASVG</sequence>
<dbReference type="CDD" id="cd13585">
    <property type="entry name" value="PBP2_TMBP_like"/>
    <property type="match status" value="1"/>
</dbReference>
<dbReference type="SUPFAM" id="SSF53850">
    <property type="entry name" value="Periplasmic binding protein-like II"/>
    <property type="match status" value="1"/>
</dbReference>
<feature type="chain" id="PRO_5047065219" evidence="4">
    <location>
        <begin position="27"/>
        <end position="432"/>
    </location>
</feature>
<dbReference type="PANTHER" id="PTHR30061:SF50">
    <property type="entry name" value="MALTOSE_MALTODEXTRIN-BINDING PERIPLASMIC PROTEIN"/>
    <property type="match status" value="1"/>
</dbReference>
<gene>
    <name evidence="5" type="ORF">ABIE21_001832</name>
</gene>
<keyword evidence="2" id="KW-0813">Transport</keyword>
<name>A0ABV2QMV9_9MICO</name>
<evidence type="ECO:0000313" key="6">
    <source>
        <dbReference type="Proteomes" id="UP001549257"/>
    </source>
</evidence>
<feature type="signal peptide" evidence="4">
    <location>
        <begin position="1"/>
        <end position="26"/>
    </location>
</feature>
<comment type="caution">
    <text evidence="5">The sequence shown here is derived from an EMBL/GenBank/DDBJ whole genome shotgun (WGS) entry which is preliminary data.</text>
</comment>
<evidence type="ECO:0000256" key="2">
    <source>
        <dbReference type="ARBA" id="ARBA00022448"/>
    </source>
</evidence>
<keyword evidence="3 4" id="KW-0732">Signal</keyword>
<dbReference type="InterPro" id="IPR006059">
    <property type="entry name" value="SBP"/>
</dbReference>
<organism evidence="5 6">
    <name type="scientific">Conyzicola nivalis</name>
    <dbReference type="NCBI Taxonomy" id="1477021"/>
    <lineage>
        <taxon>Bacteria</taxon>
        <taxon>Bacillati</taxon>
        <taxon>Actinomycetota</taxon>
        <taxon>Actinomycetes</taxon>
        <taxon>Micrococcales</taxon>
        <taxon>Microbacteriaceae</taxon>
        <taxon>Conyzicola</taxon>
    </lineage>
</organism>
<dbReference type="RefSeq" id="WP_354024517.1">
    <property type="nucleotide sequence ID" value="NZ_JBEPSJ010000002.1"/>
</dbReference>
<dbReference type="EMBL" id="JBEPSJ010000002">
    <property type="protein sequence ID" value="MET4582322.1"/>
    <property type="molecule type" value="Genomic_DNA"/>
</dbReference>
<evidence type="ECO:0000256" key="1">
    <source>
        <dbReference type="ARBA" id="ARBA00008520"/>
    </source>
</evidence>
<dbReference type="Proteomes" id="UP001549257">
    <property type="component" value="Unassembled WGS sequence"/>
</dbReference>
<evidence type="ECO:0000256" key="4">
    <source>
        <dbReference type="SAM" id="SignalP"/>
    </source>
</evidence>
<protein>
    <submittedName>
        <fullName evidence="5">Multiple sugar transport system substrate-binding protein</fullName>
    </submittedName>
</protein>
<accession>A0ABV2QMV9</accession>
<dbReference type="Gene3D" id="3.40.190.10">
    <property type="entry name" value="Periplasmic binding protein-like II"/>
    <property type="match status" value="1"/>
</dbReference>